<proteinExistence type="predicted"/>
<dbReference type="EMBL" id="AP021874">
    <property type="protein sequence ID" value="BBO71661.1"/>
    <property type="molecule type" value="Genomic_DNA"/>
</dbReference>
<dbReference type="OrthoDB" id="5298497at2"/>
<dbReference type="Proteomes" id="UP000427906">
    <property type="component" value="Chromosome"/>
</dbReference>
<keyword evidence="1" id="KW-0472">Membrane</keyword>
<dbReference type="RefSeq" id="WP_155319461.1">
    <property type="nucleotide sequence ID" value="NZ_AP021874.1"/>
</dbReference>
<dbReference type="AlphaFoldDB" id="A0A5K7YX41"/>
<accession>A0A5K7YX41</accession>
<keyword evidence="3" id="KW-1185">Reference proteome</keyword>
<protein>
    <submittedName>
        <fullName evidence="2">Uncharacterized protein</fullName>
    </submittedName>
</protein>
<evidence type="ECO:0000313" key="3">
    <source>
        <dbReference type="Proteomes" id="UP000427906"/>
    </source>
</evidence>
<name>A0A5K7YX41_9BACT</name>
<keyword evidence="1" id="KW-0812">Transmembrane</keyword>
<organism evidence="2 3">
    <name type="scientific">Desulfosarcina alkanivorans</name>
    <dbReference type="NCBI Taxonomy" id="571177"/>
    <lineage>
        <taxon>Bacteria</taxon>
        <taxon>Pseudomonadati</taxon>
        <taxon>Thermodesulfobacteriota</taxon>
        <taxon>Desulfobacteria</taxon>
        <taxon>Desulfobacterales</taxon>
        <taxon>Desulfosarcinaceae</taxon>
        <taxon>Desulfosarcina</taxon>
    </lineage>
</organism>
<sequence length="314" mass="33788">MTAAIARTFYRFVGGNTTVPVTLGLRNIYILPTGYGLLYLTVVAAMLVGSINYNNNLGFLLTFLLGSLGLTAMMYTYAMLYGLRLTAAAAMPVFAGAPVEIDITVAGIERPRTRLRWFFSAADQVVANIGHGEGARILVRAATDQRGLLDPGWLRITCEYPLGLFKAWARIDTGLKCLVYPRPVAGPAPVAAASRDSGGGDNARESGVDDFKGLSAYQPGDPPARIHWQAFSRGRGLHTKTFAGQADAGLLLDIADIREGDTERKLSVLCFHVLQAHHRRGSYALRLGGPAIPAGNGRGHRDRCLRALALYGKS</sequence>
<dbReference type="PANTHER" id="PTHR34351">
    <property type="entry name" value="SLR1927 PROTEIN-RELATED"/>
    <property type="match status" value="1"/>
</dbReference>
<feature type="transmembrane region" description="Helical" evidence="1">
    <location>
        <begin position="28"/>
        <end position="48"/>
    </location>
</feature>
<dbReference type="PANTHER" id="PTHR34351:SF1">
    <property type="entry name" value="SLR1927 PROTEIN"/>
    <property type="match status" value="1"/>
</dbReference>
<dbReference type="KEGG" id="dalk:DSCA_55910"/>
<reference evidence="2 3" key="1">
    <citation type="submission" date="2019-11" db="EMBL/GenBank/DDBJ databases">
        <title>Comparative genomics of hydrocarbon-degrading Desulfosarcina strains.</title>
        <authorList>
            <person name="Watanabe M."/>
            <person name="Kojima H."/>
            <person name="Fukui M."/>
        </authorList>
    </citation>
    <scope>NUCLEOTIDE SEQUENCE [LARGE SCALE GENOMIC DNA]</scope>
    <source>
        <strain evidence="2 3">PL12</strain>
    </source>
</reference>
<evidence type="ECO:0000256" key="1">
    <source>
        <dbReference type="SAM" id="Phobius"/>
    </source>
</evidence>
<keyword evidence="1" id="KW-1133">Transmembrane helix</keyword>
<gene>
    <name evidence="2" type="ORF">DSCA_55910</name>
</gene>
<evidence type="ECO:0000313" key="2">
    <source>
        <dbReference type="EMBL" id="BBO71661.1"/>
    </source>
</evidence>
<feature type="transmembrane region" description="Helical" evidence="1">
    <location>
        <begin position="60"/>
        <end position="81"/>
    </location>
</feature>